<accession>A0ABY5DRB5</accession>
<dbReference type="Gene3D" id="3.20.20.30">
    <property type="entry name" value="Luciferase-like domain"/>
    <property type="match status" value="1"/>
</dbReference>
<organism evidence="2 3">
    <name type="scientific">Paraconexibacter antarcticus</name>
    <dbReference type="NCBI Taxonomy" id="2949664"/>
    <lineage>
        <taxon>Bacteria</taxon>
        <taxon>Bacillati</taxon>
        <taxon>Actinomycetota</taxon>
        <taxon>Thermoleophilia</taxon>
        <taxon>Solirubrobacterales</taxon>
        <taxon>Paraconexibacteraceae</taxon>
        <taxon>Paraconexibacter</taxon>
    </lineage>
</organism>
<dbReference type="EMBL" id="CP098502">
    <property type="protein sequence ID" value="UTI63225.1"/>
    <property type="molecule type" value="Genomic_DNA"/>
</dbReference>
<evidence type="ECO:0000313" key="2">
    <source>
        <dbReference type="EMBL" id="UTI63225.1"/>
    </source>
</evidence>
<dbReference type="InterPro" id="IPR011251">
    <property type="entry name" value="Luciferase-like_dom"/>
</dbReference>
<proteinExistence type="predicted"/>
<dbReference type="NCBIfam" id="TIGR03620">
    <property type="entry name" value="F420_MSMEG_4141"/>
    <property type="match status" value="1"/>
</dbReference>
<gene>
    <name evidence="2" type="ORF">NBH00_17900</name>
</gene>
<dbReference type="InterPro" id="IPR019922">
    <property type="entry name" value="Lucif-like_OxRdatse_MSMEG_4141"/>
</dbReference>
<sequence>MTTLADRLRPVGVWTFTDALAAPDAVEFARRIEALGYSALWHPETVGRDPLVHLGHLAGATSTLLLASGIANLYNRHPGAMKQAAHTLAEQSGGRFINGIGVSHRPLVEGVRGLSYDKPLTAMRGYLDAMEQSPYTGPEAAEPPPVVLAALGPKMLALAGERTAGAHPYFTTPAHTRQAREILGPDKLLCVEQKVILTTDETAARAAAAPQIDRYGALPNYRNNWQRLGYTEEQIEAKDPAFVDDLIVWGDADTIRARIAEDHDAGATHVCIQPVSVQGRPTPDLDVLEALAPE</sequence>
<evidence type="ECO:0000259" key="1">
    <source>
        <dbReference type="Pfam" id="PF00296"/>
    </source>
</evidence>
<feature type="domain" description="Luciferase-like" evidence="1">
    <location>
        <begin position="21"/>
        <end position="269"/>
    </location>
</feature>
<dbReference type="InterPro" id="IPR050564">
    <property type="entry name" value="F420-G6PD/mer"/>
</dbReference>
<dbReference type="PANTHER" id="PTHR43244:SF2">
    <property type="entry name" value="CONSERVED HYPOTHETICAL ALANINE AND PROLINE-RICH PROTEIN"/>
    <property type="match status" value="1"/>
</dbReference>
<dbReference type="Pfam" id="PF00296">
    <property type="entry name" value="Bac_luciferase"/>
    <property type="match status" value="1"/>
</dbReference>
<dbReference type="Proteomes" id="UP001056035">
    <property type="component" value="Chromosome"/>
</dbReference>
<reference evidence="2 3" key="1">
    <citation type="submission" date="2022-06" db="EMBL/GenBank/DDBJ databases">
        <title>Paraconexibacter antarcticus.</title>
        <authorList>
            <person name="Kim C.S."/>
        </authorList>
    </citation>
    <scope>NUCLEOTIDE SEQUENCE [LARGE SCALE GENOMIC DNA]</scope>
    <source>
        <strain evidence="2 3">02-257</strain>
    </source>
</reference>
<keyword evidence="3" id="KW-1185">Reference proteome</keyword>
<dbReference type="RefSeq" id="WP_254569956.1">
    <property type="nucleotide sequence ID" value="NZ_CP098502.1"/>
</dbReference>
<dbReference type="PANTHER" id="PTHR43244">
    <property type="match status" value="1"/>
</dbReference>
<name>A0ABY5DRB5_9ACTN</name>
<protein>
    <submittedName>
        <fullName evidence="2">TIGR03620 family F420-dependent LLM class oxidoreductase</fullName>
    </submittedName>
</protein>
<evidence type="ECO:0000313" key="3">
    <source>
        <dbReference type="Proteomes" id="UP001056035"/>
    </source>
</evidence>
<dbReference type="SUPFAM" id="SSF51679">
    <property type="entry name" value="Bacterial luciferase-like"/>
    <property type="match status" value="1"/>
</dbReference>
<dbReference type="InterPro" id="IPR036661">
    <property type="entry name" value="Luciferase-like_sf"/>
</dbReference>
<dbReference type="CDD" id="cd01097">
    <property type="entry name" value="Tetrahydromethanopterin_reductase"/>
    <property type="match status" value="1"/>
</dbReference>